<feature type="non-terminal residue" evidence="1">
    <location>
        <position position="56"/>
    </location>
</feature>
<name>A0A0B6YCC3_9EUPU</name>
<accession>A0A0B6YCC3</accession>
<dbReference type="EMBL" id="HACG01006280">
    <property type="protein sequence ID" value="CEK53145.1"/>
    <property type="molecule type" value="Transcribed_RNA"/>
</dbReference>
<evidence type="ECO:0000313" key="1">
    <source>
        <dbReference type="EMBL" id="CEK53145.1"/>
    </source>
</evidence>
<protein>
    <submittedName>
        <fullName evidence="1">Uncharacterized protein</fullName>
    </submittedName>
</protein>
<gene>
    <name evidence="1" type="primary">ORF19242</name>
</gene>
<reference evidence="1" key="1">
    <citation type="submission" date="2014-12" db="EMBL/GenBank/DDBJ databases">
        <title>Insight into the proteome of Arion vulgaris.</title>
        <authorList>
            <person name="Aradska J."/>
            <person name="Bulat T."/>
            <person name="Smidak R."/>
            <person name="Sarate P."/>
            <person name="Gangsoo J."/>
            <person name="Sialana F."/>
            <person name="Bilban M."/>
            <person name="Lubec G."/>
        </authorList>
    </citation>
    <scope>NUCLEOTIDE SEQUENCE</scope>
    <source>
        <tissue evidence="1">Skin</tissue>
    </source>
</reference>
<sequence length="56" mass="6412">MPLITVVSPFSDTSIFFTPKIEVPQKFRVKRCNTGICDCPIFVIETKNAWDDAMFL</sequence>
<organism evidence="1">
    <name type="scientific">Arion vulgaris</name>
    <dbReference type="NCBI Taxonomy" id="1028688"/>
    <lineage>
        <taxon>Eukaryota</taxon>
        <taxon>Metazoa</taxon>
        <taxon>Spiralia</taxon>
        <taxon>Lophotrochozoa</taxon>
        <taxon>Mollusca</taxon>
        <taxon>Gastropoda</taxon>
        <taxon>Heterobranchia</taxon>
        <taxon>Euthyneura</taxon>
        <taxon>Panpulmonata</taxon>
        <taxon>Eupulmonata</taxon>
        <taxon>Stylommatophora</taxon>
        <taxon>Helicina</taxon>
        <taxon>Arionoidea</taxon>
        <taxon>Arionidae</taxon>
        <taxon>Arion</taxon>
    </lineage>
</organism>
<dbReference type="AlphaFoldDB" id="A0A0B6YCC3"/>
<proteinExistence type="predicted"/>